<evidence type="ECO:0000313" key="3">
    <source>
        <dbReference type="Proteomes" id="UP000243579"/>
    </source>
</evidence>
<proteinExistence type="predicted"/>
<evidence type="ECO:0008006" key="4">
    <source>
        <dbReference type="Google" id="ProtNLM"/>
    </source>
</evidence>
<feature type="compositionally biased region" description="Polar residues" evidence="1">
    <location>
        <begin position="145"/>
        <end position="154"/>
    </location>
</feature>
<gene>
    <name evidence="2" type="ORF">ACHHYP_05264</name>
</gene>
<keyword evidence="3" id="KW-1185">Reference proteome</keyword>
<dbReference type="EMBL" id="JNBR01000582">
    <property type="protein sequence ID" value="OQR90763.1"/>
    <property type="molecule type" value="Genomic_DNA"/>
</dbReference>
<dbReference type="OrthoDB" id="99157at2759"/>
<accession>A0A1V9YYM9</accession>
<dbReference type="Proteomes" id="UP000243579">
    <property type="component" value="Unassembled WGS sequence"/>
</dbReference>
<reference evidence="2 3" key="1">
    <citation type="journal article" date="2014" name="Genome Biol. Evol.">
        <title>The secreted proteins of Achlya hypogyna and Thraustotheca clavata identify the ancestral oomycete secretome and reveal gene acquisitions by horizontal gene transfer.</title>
        <authorList>
            <person name="Misner I."/>
            <person name="Blouin N."/>
            <person name="Leonard G."/>
            <person name="Richards T.A."/>
            <person name="Lane C.E."/>
        </authorList>
    </citation>
    <scope>NUCLEOTIDE SEQUENCE [LARGE SCALE GENOMIC DNA]</scope>
    <source>
        <strain evidence="2 3">ATCC 48635</strain>
    </source>
</reference>
<comment type="caution">
    <text evidence="2">The sequence shown here is derived from an EMBL/GenBank/DDBJ whole genome shotgun (WGS) entry which is preliminary data.</text>
</comment>
<organism evidence="2 3">
    <name type="scientific">Achlya hypogyna</name>
    <name type="common">Oomycete</name>
    <name type="synonym">Protoachlya hypogyna</name>
    <dbReference type="NCBI Taxonomy" id="1202772"/>
    <lineage>
        <taxon>Eukaryota</taxon>
        <taxon>Sar</taxon>
        <taxon>Stramenopiles</taxon>
        <taxon>Oomycota</taxon>
        <taxon>Saprolegniomycetes</taxon>
        <taxon>Saprolegniales</taxon>
        <taxon>Achlyaceae</taxon>
        <taxon>Achlya</taxon>
    </lineage>
</organism>
<protein>
    <recommendedName>
        <fullName evidence="4">JmjC domain-containing protein</fullName>
    </recommendedName>
</protein>
<evidence type="ECO:0000256" key="1">
    <source>
        <dbReference type="SAM" id="MobiDB-lite"/>
    </source>
</evidence>
<feature type="region of interest" description="Disordered" evidence="1">
    <location>
        <begin position="145"/>
        <end position="168"/>
    </location>
</feature>
<sequence length="849" mass="94047">MSIARCVFCHKEKRVPAVGGLGVALSPEDVASMRFCCQPSCFKAFHSNGTYVDVRQTTLVAPSVILMDMEAQRREVVGTVADPLPLPRTSSTPPPTLIAPLALQSSTSMAPKSFGESSARIFPGKRQKTEHGALPPLSVGFQPRVSTASHSSPIHASETAHEPTPVPNNPLQLWKQASYVPSLDRFRRSLPSDDDHVYRVDLTTIYSGMSQACLNDAETDCLLRCLEETSSLTVIKGLIAGFNIDLWTVTNFLDSCPSNLHWSFSHFKMYKPNEMPVNGTISNLYYAGEIALSMAEFRKYIFATQRGAASVVSVVDVNNKAWSIAVHEVLALNDLNLELHCGEMYMDLVRQFGWQGVLPGGKDCCLQYVPKPYRNERFTPRLHCSFAGNRSELLSAANGSTDMVYQVIHGELDFIVFDQYPAVAYDRVVDFLKRMGHQPHQRGDILAKYLDNLKKFGYVSHRVRLQPGEFLHINRGRLHMWRSVDESETAGRGFSMFLSWEWVFQGVSVAGIADSATYSFQRAQRPLPGPGPRVQPFVFDPRLYLIEAARQLVAAARSTTRPRRAAQITGRLAALSNVLYALLQEEQRLQSEGDDSWFVHARHADMHLHHTVDHGLSPELLQCSVCRIELSNSYKQCLGCTILSKKASPVRVPRFNLCLPCFYADADNHETYQPHSLRSVAGHVGCLLHSKQYREHPETVECRCSGAKACPVCDGCDACACICHTMFQTRYRAQRPDELVHLFGAVSAIAQGSPPQPLGVVNMSLHRNNAVLNLAALAPPETPATAKKLKDAMDFDIWYEALADVDVGRLPRSAAVPIAVPFAGPLGRRESALEARTPLPLKAARGHTI</sequence>
<dbReference type="AlphaFoldDB" id="A0A1V9YYM9"/>
<name>A0A1V9YYM9_ACHHY</name>
<evidence type="ECO:0000313" key="2">
    <source>
        <dbReference type="EMBL" id="OQR90763.1"/>
    </source>
</evidence>
<dbReference type="STRING" id="1202772.A0A1V9YYM9"/>